<protein>
    <submittedName>
        <fullName evidence="1">Uncharacterized protein</fullName>
    </submittedName>
</protein>
<evidence type="ECO:0000313" key="2">
    <source>
        <dbReference type="Proteomes" id="UP001638806"/>
    </source>
</evidence>
<dbReference type="Proteomes" id="UP001638806">
    <property type="component" value="Unassembled WGS sequence"/>
</dbReference>
<name>A0ACC4D6W4_PURLI</name>
<proteinExistence type="predicted"/>
<reference evidence="1" key="1">
    <citation type="submission" date="2024-12" db="EMBL/GenBank/DDBJ databases">
        <title>Comparative genomics and development of molecular markers within Purpureocillium lilacinum and among Purpureocillium species.</title>
        <authorList>
            <person name="Yeh Z.-Y."/>
            <person name="Ni N.-T."/>
            <person name="Lo P.-H."/>
            <person name="Mushyakhwo K."/>
            <person name="Lin C.-F."/>
            <person name="Nai Y.-S."/>
        </authorList>
    </citation>
    <scope>NUCLEOTIDE SEQUENCE</scope>
    <source>
        <strain evidence="1">NCHU-NPUST-175</strain>
    </source>
</reference>
<dbReference type="EMBL" id="JBGNUJ010000013">
    <property type="protein sequence ID" value="KAL3952035.1"/>
    <property type="molecule type" value="Genomic_DNA"/>
</dbReference>
<accession>A0ACC4D6W4</accession>
<comment type="caution">
    <text evidence="1">The sequence shown here is derived from an EMBL/GenBank/DDBJ whole genome shotgun (WGS) entry which is preliminary data.</text>
</comment>
<keyword evidence="2" id="KW-1185">Reference proteome</keyword>
<organism evidence="1 2">
    <name type="scientific">Purpureocillium lilacinum</name>
    <name type="common">Paecilomyces lilacinus</name>
    <dbReference type="NCBI Taxonomy" id="33203"/>
    <lineage>
        <taxon>Eukaryota</taxon>
        <taxon>Fungi</taxon>
        <taxon>Dikarya</taxon>
        <taxon>Ascomycota</taxon>
        <taxon>Pezizomycotina</taxon>
        <taxon>Sordariomycetes</taxon>
        <taxon>Hypocreomycetidae</taxon>
        <taxon>Hypocreales</taxon>
        <taxon>Ophiocordycipitaceae</taxon>
        <taxon>Purpureocillium</taxon>
    </lineage>
</organism>
<evidence type="ECO:0000313" key="1">
    <source>
        <dbReference type="EMBL" id="KAL3952035.1"/>
    </source>
</evidence>
<gene>
    <name evidence="1" type="ORF">ACCO45_013752</name>
</gene>
<sequence length="78" mass="8417">MRSFTIILALACRLAFAAAEDANKPSPAAAETKAAAPVSAGRLHYAMETTYKDDGYVFKCEKVQLNVALPVHTLDVYV</sequence>